<dbReference type="InterPro" id="IPR007110">
    <property type="entry name" value="Ig-like_dom"/>
</dbReference>
<dbReference type="KEGG" id="lgi:LOTGIDRAFT_169900"/>
<feature type="chain" id="PRO_5004716583" description="Ig-like domain-containing protein" evidence="3">
    <location>
        <begin position="19"/>
        <end position="313"/>
    </location>
</feature>
<evidence type="ECO:0000256" key="2">
    <source>
        <dbReference type="SAM" id="Phobius"/>
    </source>
</evidence>
<dbReference type="CTD" id="20241260"/>
<feature type="signal peptide" evidence="3">
    <location>
        <begin position="1"/>
        <end position="18"/>
    </location>
</feature>
<evidence type="ECO:0000256" key="3">
    <source>
        <dbReference type="SAM" id="SignalP"/>
    </source>
</evidence>
<dbReference type="InterPro" id="IPR036116">
    <property type="entry name" value="FN3_sf"/>
</dbReference>
<evidence type="ECO:0000256" key="1">
    <source>
        <dbReference type="ARBA" id="ARBA00022737"/>
    </source>
</evidence>
<reference evidence="6 7" key="1">
    <citation type="journal article" date="2013" name="Nature">
        <title>Insights into bilaterian evolution from three spiralian genomes.</title>
        <authorList>
            <person name="Simakov O."/>
            <person name="Marletaz F."/>
            <person name="Cho S.J."/>
            <person name="Edsinger-Gonzales E."/>
            <person name="Havlak P."/>
            <person name="Hellsten U."/>
            <person name="Kuo D.H."/>
            <person name="Larsson T."/>
            <person name="Lv J."/>
            <person name="Arendt D."/>
            <person name="Savage R."/>
            <person name="Osoegawa K."/>
            <person name="de Jong P."/>
            <person name="Grimwood J."/>
            <person name="Chapman J.A."/>
            <person name="Shapiro H."/>
            <person name="Aerts A."/>
            <person name="Otillar R.P."/>
            <person name="Terry A.Y."/>
            <person name="Boore J.L."/>
            <person name="Grigoriev I.V."/>
            <person name="Lindberg D.R."/>
            <person name="Seaver E.C."/>
            <person name="Weisblat D.A."/>
            <person name="Putnam N.H."/>
            <person name="Rokhsar D.S."/>
        </authorList>
    </citation>
    <scope>NUCLEOTIDE SEQUENCE [LARGE SCALE GENOMIC DNA]</scope>
</reference>
<protein>
    <recommendedName>
        <fullName evidence="8">Ig-like domain-containing protein</fullName>
    </recommendedName>
</protein>
<dbReference type="SMART" id="SM00060">
    <property type="entry name" value="FN3"/>
    <property type="match status" value="1"/>
</dbReference>
<gene>
    <name evidence="6" type="ORF">LOTGIDRAFT_169900</name>
</gene>
<keyword evidence="1" id="KW-0677">Repeat</keyword>
<dbReference type="InterPro" id="IPR003599">
    <property type="entry name" value="Ig_sub"/>
</dbReference>
<dbReference type="Pfam" id="PF13927">
    <property type="entry name" value="Ig_3"/>
    <property type="match status" value="1"/>
</dbReference>
<dbReference type="OrthoDB" id="6158319at2759"/>
<keyword evidence="2" id="KW-0812">Transmembrane</keyword>
<feature type="transmembrane region" description="Helical" evidence="2">
    <location>
        <begin position="265"/>
        <end position="288"/>
    </location>
</feature>
<keyword evidence="2" id="KW-1133">Transmembrane helix</keyword>
<dbReference type="EMBL" id="KB203855">
    <property type="protein sequence ID" value="ESO82579.1"/>
    <property type="molecule type" value="Genomic_DNA"/>
</dbReference>
<evidence type="ECO:0000313" key="7">
    <source>
        <dbReference type="Proteomes" id="UP000030746"/>
    </source>
</evidence>
<keyword evidence="7" id="KW-1185">Reference proteome</keyword>
<dbReference type="RefSeq" id="XP_009066768.1">
    <property type="nucleotide sequence ID" value="XM_009068520.1"/>
</dbReference>
<accession>V4B2H5</accession>
<evidence type="ECO:0000259" key="5">
    <source>
        <dbReference type="PROSITE" id="PS50853"/>
    </source>
</evidence>
<name>V4B2H5_LOTGI</name>
<dbReference type="GeneID" id="20241260"/>
<feature type="domain" description="Ig-like" evidence="4">
    <location>
        <begin position="64"/>
        <end position="141"/>
    </location>
</feature>
<dbReference type="STRING" id="225164.V4B2H5"/>
<dbReference type="SMART" id="SM00408">
    <property type="entry name" value="IGc2"/>
    <property type="match status" value="1"/>
</dbReference>
<dbReference type="InterPro" id="IPR003598">
    <property type="entry name" value="Ig_sub2"/>
</dbReference>
<dbReference type="OMA" id="ASHEFHI"/>
<organism evidence="6 7">
    <name type="scientific">Lottia gigantea</name>
    <name type="common">Giant owl limpet</name>
    <dbReference type="NCBI Taxonomy" id="225164"/>
    <lineage>
        <taxon>Eukaryota</taxon>
        <taxon>Metazoa</taxon>
        <taxon>Spiralia</taxon>
        <taxon>Lophotrochozoa</taxon>
        <taxon>Mollusca</taxon>
        <taxon>Gastropoda</taxon>
        <taxon>Patellogastropoda</taxon>
        <taxon>Lottioidea</taxon>
        <taxon>Lottiidae</taxon>
        <taxon>Lottia</taxon>
    </lineage>
</organism>
<dbReference type="InterPro" id="IPR003961">
    <property type="entry name" value="FN3_dom"/>
</dbReference>
<dbReference type="InterPro" id="IPR036179">
    <property type="entry name" value="Ig-like_dom_sf"/>
</dbReference>
<dbReference type="Proteomes" id="UP000030746">
    <property type="component" value="Unassembled WGS sequence"/>
</dbReference>
<keyword evidence="2" id="KW-0472">Membrane</keyword>
<feature type="domain" description="Fibronectin type-III" evidence="5">
    <location>
        <begin position="152"/>
        <end position="254"/>
    </location>
</feature>
<evidence type="ECO:0008006" key="8">
    <source>
        <dbReference type="Google" id="ProtNLM"/>
    </source>
</evidence>
<keyword evidence="3" id="KW-0732">Signal</keyword>
<dbReference type="InterPro" id="IPR013783">
    <property type="entry name" value="Ig-like_fold"/>
</dbReference>
<sequence>MKCIMCILLVFHINDISGQTLILTGDSPYAILGHPFKWWCNGKAYPGAAEGIAFELNGTSIYGPRSTVTINPSKHNIFVKEGSEVKLTCTASCLPVCSFRWLKDGISIANSSKLELKNVQDKDTGSYLCQASNIVNTSSTSIYIQVLDEPLPPRDLKHVFSTSDTICLVWRAGDDGGASQLFHVEIVKKPPDPSTPLNWKPVGDDVDEPLNGGPVTSCLHDLDTSTSYYFRVYASNVHHIGNSSLSLKASTSDPNINGLSFSSGLGLGVVLGLGLVILGLFLGICIIIKHNKQKHRIYDDSDGTPLVKNDHPG</sequence>
<dbReference type="PROSITE" id="PS50853">
    <property type="entry name" value="FN3"/>
    <property type="match status" value="1"/>
</dbReference>
<dbReference type="InterPro" id="IPR050964">
    <property type="entry name" value="Striated_Muscle_Regulatory"/>
</dbReference>
<dbReference type="PANTHER" id="PTHR13817">
    <property type="entry name" value="TITIN"/>
    <property type="match status" value="1"/>
</dbReference>
<dbReference type="PROSITE" id="PS50835">
    <property type="entry name" value="IG_LIKE"/>
    <property type="match status" value="1"/>
</dbReference>
<dbReference type="HOGENOM" id="CLU_889318_0_0_1"/>
<dbReference type="Gene3D" id="2.60.40.10">
    <property type="entry name" value="Immunoglobulins"/>
    <property type="match status" value="2"/>
</dbReference>
<evidence type="ECO:0000313" key="6">
    <source>
        <dbReference type="EMBL" id="ESO82579.1"/>
    </source>
</evidence>
<dbReference type="SUPFAM" id="SSF49265">
    <property type="entry name" value="Fibronectin type III"/>
    <property type="match status" value="1"/>
</dbReference>
<dbReference type="SMART" id="SM00409">
    <property type="entry name" value="IG"/>
    <property type="match status" value="1"/>
</dbReference>
<dbReference type="PANTHER" id="PTHR13817:SF73">
    <property type="entry name" value="FIBRONECTIN TYPE-III DOMAIN-CONTAINING PROTEIN"/>
    <property type="match status" value="1"/>
</dbReference>
<evidence type="ECO:0000259" key="4">
    <source>
        <dbReference type="PROSITE" id="PS50835"/>
    </source>
</evidence>
<dbReference type="CDD" id="cd00063">
    <property type="entry name" value="FN3"/>
    <property type="match status" value="1"/>
</dbReference>
<dbReference type="SUPFAM" id="SSF48726">
    <property type="entry name" value="Immunoglobulin"/>
    <property type="match status" value="1"/>
</dbReference>
<dbReference type="AlphaFoldDB" id="V4B2H5"/>
<proteinExistence type="predicted"/>